<evidence type="ECO:0000256" key="4">
    <source>
        <dbReference type="ARBA" id="ARBA00023136"/>
    </source>
</evidence>
<feature type="transmembrane region" description="Helical" evidence="5">
    <location>
        <begin position="221"/>
        <end position="244"/>
    </location>
</feature>
<feature type="transmembrane region" description="Helical" evidence="5">
    <location>
        <begin position="60"/>
        <end position="80"/>
    </location>
</feature>
<evidence type="ECO:0000256" key="1">
    <source>
        <dbReference type="ARBA" id="ARBA00004651"/>
    </source>
</evidence>
<comment type="subcellular location">
    <subcellularLocation>
        <location evidence="1">Cell membrane</location>
        <topology evidence="1">Multi-pass membrane protein</topology>
    </subcellularLocation>
</comment>
<feature type="transmembrane region" description="Helical" evidence="5">
    <location>
        <begin position="130"/>
        <end position="148"/>
    </location>
</feature>
<evidence type="ECO:0000313" key="8">
    <source>
        <dbReference type="Proteomes" id="UP000290204"/>
    </source>
</evidence>
<protein>
    <recommendedName>
        <fullName evidence="6">ABC transmembrane type-1 domain-containing protein</fullName>
    </recommendedName>
</protein>
<dbReference type="Pfam" id="PF13748">
    <property type="entry name" value="ABC_membrane_3"/>
    <property type="match status" value="1"/>
</dbReference>
<proteinExistence type="predicted"/>
<evidence type="ECO:0000313" key="7">
    <source>
        <dbReference type="EMBL" id="RXK62215.1"/>
    </source>
</evidence>
<dbReference type="Proteomes" id="UP000290204">
    <property type="component" value="Unassembled WGS sequence"/>
</dbReference>
<keyword evidence="2 5" id="KW-0812">Transmembrane</keyword>
<keyword evidence="8" id="KW-1185">Reference proteome</keyword>
<dbReference type="GO" id="GO:0005886">
    <property type="term" value="C:plasma membrane"/>
    <property type="evidence" value="ECO:0007669"/>
    <property type="project" value="UniProtKB-SubCell"/>
</dbReference>
<dbReference type="PROSITE" id="PS50929">
    <property type="entry name" value="ABC_TM1F"/>
    <property type="match status" value="1"/>
</dbReference>
<evidence type="ECO:0000259" key="6">
    <source>
        <dbReference type="PROSITE" id="PS50929"/>
    </source>
</evidence>
<evidence type="ECO:0000256" key="2">
    <source>
        <dbReference type="ARBA" id="ARBA00022692"/>
    </source>
</evidence>
<dbReference type="AlphaFoldDB" id="A0A4Q1CNB0"/>
<feature type="transmembrane region" description="Helical" evidence="5">
    <location>
        <begin position="154"/>
        <end position="173"/>
    </location>
</feature>
<dbReference type="OrthoDB" id="8443255at2"/>
<dbReference type="RefSeq" id="WP_129129586.1">
    <property type="nucleotide sequence ID" value="NZ_SDHW01000001.1"/>
</dbReference>
<dbReference type="Gene3D" id="1.20.1560.10">
    <property type="entry name" value="ABC transporter type 1, transmembrane domain"/>
    <property type="match status" value="1"/>
</dbReference>
<dbReference type="InterPro" id="IPR011527">
    <property type="entry name" value="ABC1_TM_dom"/>
</dbReference>
<dbReference type="EMBL" id="SDHW01000001">
    <property type="protein sequence ID" value="RXK62215.1"/>
    <property type="molecule type" value="Genomic_DNA"/>
</dbReference>
<evidence type="ECO:0000256" key="3">
    <source>
        <dbReference type="ARBA" id="ARBA00022989"/>
    </source>
</evidence>
<dbReference type="SUPFAM" id="SSF90123">
    <property type="entry name" value="ABC transporter transmembrane region"/>
    <property type="match status" value="1"/>
</dbReference>
<feature type="transmembrane region" description="Helical" evidence="5">
    <location>
        <begin position="256"/>
        <end position="276"/>
    </location>
</feature>
<reference evidence="7 8" key="1">
    <citation type="submission" date="2019-01" db="EMBL/GenBank/DDBJ databases">
        <title>Lacibacter sp. strain TTM-7.</title>
        <authorList>
            <person name="Chen W.-M."/>
        </authorList>
    </citation>
    <scope>NUCLEOTIDE SEQUENCE [LARGE SCALE GENOMIC DNA]</scope>
    <source>
        <strain evidence="7 8">TTM-7</strain>
    </source>
</reference>
<dbReference type="InterPro" id="IPR036640">
    <property type="entry name" value="ABC1_TM_sf"/>
</dbReference>
<organism evidence="7 8">
    <name type="scientific">Lacibacter luteus</name>
    <dbReference type="NCBI Taxonomy" id="2508719"/>
    <lineage>
        <taxon>Bacteria</taxon>
        <taxon>Pseudomonadati</taxon>
        <taxon>Bacteroidota</taxon>
        <taxon>Chitinophagia</taxon>
        <taxon>Chitinophagales</taxon>
        <taxon>Chitinophagaceae</taxon>
        <taxon>Lacibacter</taxon>
    </lineage>
</organism>
<keyword evidence="4 5" id="KW-0472">Membrane</keyword>
<sequence>MVHIKKEGTVMPGKWIIQTIIGRYKYKLLLTYSLFGIEMLGLLLRPYFLGEAVNGLIKGSYQGLFYLAGAHLLWVVMGTLRHRYDSRTYSNIYTSLVVKLMSRNRNSDLSKLSAHSTLSREFIDFLEFDLNYIIEAAYNIIGSLVLLFFYDTQVVLLCLLMLIPVSITSYLYGKRMRRLNKFKNDELEQQVNILATRNPLRISEHYNKLRKWQIKISDQEAWNFGVMELLVMVIITASLITVSSVNGKSLQAGDMIGIYTYILKFVTGLDTVPYMIQRTSTLKDILHRIELEPEDELPAAVSAA</sequence>
<accession>A0A4Q1CNB0</accession>
<dbReference type="GO" id="GO:0140359">
    <property type="term" value="F:ABC-type transporter activity"/>
    <property type="evidence" value="ECO:0007669"/>
    <property type="project" value="InterPro"/>
</dbReference>
<name>A0A4Q1CNB0_9BACT</name>
<comment type="caution">
    <text evidence="7">The sequence shown here is derived from an EMBL/GenBank/DDBJ whole genome shotgun (WGS) entry which is preliminary data.</text>
</comment>
<keyword evidence="3 5" id="KW-1133">Transmembrane helix</keyword>
<feature type="transmembrane region" description="Helical" evidence="5">
    <location>
        <begin position="28"/>
        <end position="48"/>
    </location>
</feature>
<evidence type="ECO:0000256" key="5">
    <source>
        <dbReference type="SAM" id="Phobius"/>
    </source>
</evidence>
<gene>
    <name evidence="7" type="ORF">ESA94_04175</name>
</gene>
<feature type="domain" description="ABC transmembrane type-1" evidence="6">
    <location>
        <begin position="124"/>
        <end position="181"/>
    </location>
</feature>
<dbReference type="GO" id="GO:0005524">
    <property type="term" value="F:ATP binding"/>
    <property type="evidence" value="ECO:0007669"/>
    <property type="project" value="InterPro"/>
</dbReference>